<evidence type="ECO:0000313" key="3">
    <source>
        <dbReference type="Proteomes" id="UP000053201"/>
    </source>
</evidence>
<reference evidence="2 3" key="1">
    <citation type="submission" date="2009-08" db="EMBL/GenBank/DDBJ databases">
        <title>The Genome Sequence of Spizellomyces punctatus strain DAOM BR117.</title>
        <authorList>
            <consortium name="The Broad Institute Genome Sequencing Platform"/>
            <person name="Russ C."/>
            <person name="Cuomo C."/>
            <person name="Shea T."/>
            <person name="Young S.K."/>
            <person name="Zeng Q."/>
            <person name="Koehrsen M."/>
            <person name="Haas B."/>
            <person name="Borodovsky M."/>
            <person name="Guigo R."/>
            <person name="Alvarado L."/>
            <person name="Berlin A."/>
            <person name="Bochicchio J."/>
            <person name="Borenstein D."/>
            <person name="Chapman S."/>
            <person name="Chen Z."/>
            <person name="Engels R."/>
            <person name="Freedman E."/>
            <person name="Gellesch M."/>
            <person name="Goldberg J."/>
            <person name="Griggs A."/>
            <person name="Gujja S."/>
            <person name="Heiman D."/>
            <person name="Hepburn T."/>
            <person name="Howarth C."/>
            <person name="Jen D."/>
            <person name="Larson L."/>
            <person name="Lewis B."/>
            <person name="Mehta T."/>
            <person name="Park D."/>
            <person name="Pearson M."/>
            <person name="Roberts A."/>
            <person name="Saif S."/>
            <person name="Shenoy N."/>
            <person name="Sisk P."/>
            <person name="Stolte C."/>
            <person name="Sykes S."/>
            <person name="Thomson T."/>
            <person name="Walk T."/>
            <person name="White J."/>
            <person name="Yandava C."/>
            <person name="Burger G."/>
            <person name="Gray M.W."/>
            <person name="Holland P.W.H."/>
            <person name="King N."/>
            <person name="Lang F.B.F."/>
            <person name="Roger A.J."/>
            <person name="Ruiz-Trillo I."/>
            <person name="Lander E."/>
            <person name="Nusbaum C."/>
        </authorList>
    </citation>
    <scope>NUCLEOTIDE SEQUENCE [LARGE SCALE GENOMIC DNA]</scope>
    <source>
        <strain evidence="2 3">DAOM BR117</strain>
    </source>
</reference>
<name>A0A0L0HJD5_SPIPD</name>
<keyword evidence="3" id="KW-1185">Reference proteome</keyword>
<evidence type="ECO:0000313" key="2">
    <source>
        <dbReference type="EMBL" id="KND00954.1"/>
    </source>
</evidence>
<keyword evidence="1" id="KW-0732">Signal</keyword>
<dbReference type="GeneID" id="27687528"/>
<evidence type="ECO:0000256" key="1">
    <source>
        <dbReference type="SAM" id="SignalP"/>
    </source>
</evidence>
<gene>
    <name evidence="2" type="ORF">SPPG_04054</name>
</gene>
<dbReference type="Proteomes" id="UP000053201">
    <property type="component" value="Unassembled WGS sequence"/>
</dbReference>
<feature type="signal peptide" evidence="1">
    <location>
        <begin position="1"/>
        <end position="19"/>
    </location>
</feature>
<dbReference type="OrthoDB" id="2157460at2759"/>
<dbReference type="EMBL" id="KQ257455">
    <property type="protein sequence ID" value="KND00954.1"/>
    <property type="molecule type" value="Genomic_DNA"/>
</dbReference>
<accession>A0A0L0HJD5</accession>
<dbReference type="VEuPathDB" id="FungiDB:SPPG_04054"/>
<sequence length="205" mass="20749">MHLTSVSLLLAAAMAAVKALPAPQGGIPQGDFSVRPTPAFATIPAQLSEIATLVVETETATATETATETAAATETATETLETLETSVATTTTVAVTETATAIVPATLGPITLGVTTDAATATASAPGPVVPSPVLPPICRRAGCNGELCVVNSRDAVLSPCVWKPEFACYNSATCGYNATARACGWQNTVSLRTCISAARQSAQI</sequence>
<proteinExistence type="predicted"/>
<dbReference type="AlphaFoldDB" id="A0A0L0HJD5"/>
<organism evidence="2 3">
    <name type="scientific">Spizellomyces punctatus (strain DAOM BR117)</name>
    <dbReference type="NCBI Taxonomy" id="645134"/>
    <lineage>
        <taxon>Eukaryota</taxon>
        <taxon>Fungi</taxon>
        <taxon>Fungi incertae sedis</taxon>
        <taxon>Chytridiomycota</taxon>
        <taxon>Chytridiomycota incertae sedis</taxon>
        <taxon>Chytridiomycetes</taxon>
        <taxon>Spizellomycetales</taxon>
        <taxon>Spizellomycetaceae</taxon>
        <taxon>Spizellomyces</taxon>
    </lineage>
</organism>
<dbReference type="InParanoid" id="A0A0L0HJD5"/>
<dbReference type="RefSeq" id="XP_016608993.1">
    <property type="nucleotide sequence ID" value="XM_016752300.1"/>
</dbReference>
<protein>
    <submittedName>
        <fullName evidence="2">Uncharacterized protein</fullName>
    </submittedName>
</protein>
<feature type="chain" id="PRO_5005540009" evidence="1">
    <location>
        <begin position="20"/>
        <end position="205"/>
    </location>
</feature>